<evidence type="ECO:0000313" key="3">
    <source>
        <dbReference type="EMBL" id="BCM87473.1"/>
    </source>
</evidence>
<dbReference type="CDD" id="cd10448">
    <property type="entry name" value="GIY-YIG_unchar_3"/>
    <property type="match status" value="1"/>
</dbReference>
<evidence type="ECO:0000313" key="4">
    <source>
        <dbReference type="Proteomes" id="UP000663508"/>
    </source>
</evidence>
<dbReference type="InterPro" id="IPR050190">
    <property type="entry name" value="UPF0213_domain"/>
</dbReference>
<dbReference type="AlphaFoldDB" id="A0A8H8WZP2"/>
<dbReference type="PANTHER" id="PTHR34477">
    <property type="entry name" value="UPF0213 PROTEIN YHBQ"/>
    <property type="match status" value="1"/>
</dbReference>
<dbReference type="InterPro" id="IPR000305">
    <property type="entry name" value="GIY-YIG_endonuc"/>
</dbReference>
<evidence type="ECO:0000259" key="2">
    <source>
        <dbReference type="PROSITE" id="PS50164"/>
    </source>
</evidence>
<dbReference type="PANTHER" id="PTHR34477:SF5">
    <property type="entry name" value="BSL5627 PROTEIN"/>
    <property type="match status" value="1"/>
</dbReference>
<accession>A0A8H8WZP2</accession>
<sequence>MASFVYMMASRPHGTLYIGVTNNLARRVFEHQTKVLGGFTARYDVARLVWYETYESINEAIAREKDLKRWRRDWKLKLVEDFIQAGAICIRRWPAFEIDRVPWQTSHDLSHALHVILGLAKREAGIHNRQHIQNEANRVPLRPASVAVLDPGFRFAAPG</sequence>
<dbReference type="InterPro" id="IPR035901">
    <property type="entry name" value="GIY-YIG_endonuc_sf"/>
</dbReference>
<gene>
    <name evidence="3" type="ORF">mvi_59340</name>
</gene>
<proteinExistence type="inferred from homology"/>
<dbReference type="Gene3D" id="3.40.1440.10">
    <property type="entry name" value="GIY-YIG endonuclease"/>
    <property type="match status" value="1"/>
</dbReference>
<dbReference type="Pfam" id="PF01541">
    <property type="entry name" value="GIY-YIG"/>
    <property type="match status" value="1"/>
</dbReference>
<reference evidence="3" key="1">
    <citation type="submission" date="2020-11" db="EMBL/GenBank/DDBJ databases">
        <title>Complete genome sequence of a novel pathogenic Methylobacterium strain isolated from rice in Vietnam.</title>
        <authorList>
            <person name="Lai K."/>
            <person name="Okazaki S."/>
            <person name="Higashi K."/>
            <person name="Mori H."/>
            <person name="Toyoda A."/>
            <person name="Kurokawa K."/>
        </authorList>
    </citation>
    <scope>NUCLEOTIDE SEQUENCE</scope>
    <source>
        <strain evidence="3">VL1</strain>
    </source>
</reference>
<feature type="domain" description="GIY-YIG" evidence="2">
    <location>
        <begin position="1"/>
        <end position="77"/>
    </location>
</feature>
<evidence type="ECO:0000256" key="1">
    <source>
        <dbReference type="ARBA" id="ARBA00007435"/>
    </source>
</evidence>
<organism evidence="3 4">
    <name type="scientific">Methylobacterium indicum</name>
    <dbReference type="NCBI Taxonomy" id="1775910"/>
    <lineage>
        <taxon>Bacteria</taxon>
        <taxon>Pseudomonadati</taxon>
        <taxon>Pseudomonadota</taxon>
        <taxon>Alphaproteobacteria</taxon>
        <taxon>Hyphomicrobiales</taxon>
        <taxon>Methylobacteriaceae</taxon>
        <taxon>Methylobacterium</taxon>
    </lineage>
</organism>
<protein>
    <recommendedName>
        <fullName evidence="2">GIY-YIG domain-containing protein</fullName>
    </recommendedName>
</protein>
<comment type="similarity">
    <text evidence="1">Belongs to the UPF0213 family.</text>
</comment>
<dbReference type="Proteomes" id="UP000663508">
    <property type="component" value="Chromosome"/>
</dbReference>
<dbReference type="KEGG" id="mind:mvi_59340"/>
<dbReference type="SMART" id="SM00465">
    <property type="entry name" value="GIYc"/>
    <property type="match status" value="1"/>
</dbReference>
<dbReference type="RefSeq" id="WP_342345229.1">
    <property type="nucleotide sequence ID" value="NZ_AP024145.1"/>
</dbReference>
<name>A0A8H8WZP2_9HYPH</name>
<dbReference type="SUPFAM" id="SSF82771">
    <property type="entry name" value="GIY-YIG endonuclease"/>
    <property type="match status" value="1"/>
</dbReference>
<dbReference type="PROSITE" id="PS50164">
    <property type="entry name" value="GIY_YIG"/>
    <property type="match status" value="1"/>
</dbReference>
<dbReference type="EMBL" id="AP024145">
    <property type="protein sequence ID" value="BCM87473.1"/>
    <property type="molecule type" value="Genomic_DNA"/>
</dbReference>